<proteinExistence type="predicted"/>
<keyword evidence="1" id="KW-0812">Transmembrane</keyword>
<dbReference type="Gene3D" id="1.20.1250.20">
    <property type="entry name" value="MFS general substrate transporter like domains"/>
    <property type="match status" value="1"/>
</dbReference>
<feature type="transmembrane region" description="Helical" evidence="1">
    <location>
        <begin position="129"/>
        <end position="148"/>
    </location>
</feature>
<protein>
    <submittedName>
        <fullName evidence="2">MFS transporter</fullName>
    </submittedName>
</protein>
<organism evidence="2 3">
    <name type="scientific">Paraburkholderia dipogonis</name>
    <dbReference type="NCBI Taxonomy" id="1211383"/>
    <lineage>
        <taxon>Bacteria</taxon>
        <taxon>Pseudomonadati</taxon>
        <taxon>Pseudomonadota</taxon>
        <taxon>Betaproteobacteria</taxon>
        <taxon>Burkholderiales</taxon>
        <taxon>Burkholderiaceae</taxon>
        <taxon>Paraburkholderia</taxon>
    </lineage>
</organism>
<feature type="transmembrane region" description="Helical" evidence="1">
    <location>
        <begin position="99"/>
        <end position="122"/>
    </location>
</feature>
<keyword evidence="1" id="KW-0472">Membrane</keyword>
<feature type="transmembrane region" description="Helical" evidence="1">
    <location>
        <begin position="160"/>
        <end position="179"/>
    </location>
</feature>
<evidence type="ECO:0000313" key="3">
    <source>
        <dbReference type="Proteomes" id="UP000297385"/>
    </source>
</evidence>
<dbReference type="GeneID" id="97303845"/>
<dbReference type="Proteomes" id="UP000297385">
    <property type="component" value="Unassembled WGS sequence"/>
</dbReference>
<gene>
    <name evidence="2" type="ORF">E2553_39505</name>
</gene>
<dbReference type="EMBL" id="SNVI01000005">
    <property type="protein sequence ID" value="TFE37525.1"/>
    <property type="molecule type" value="Genomic_DNA"/>
</dbReference>
<comment type="caution">
    <text evidence="2">The sequence shown here is derived from an EMBL/GenBank/DDBJ whole genome shotgun (WGS) entry which is preliminary data.</text>
</comment>
<evidence type="ECO:0000313" key="2">
    <source>
        <dbReference type="EMBL" id="TFE37525.1"/>
    </source>
</evidence>
<dbReference type="RefSeq" id="WP_134466051.1">
    <property type="nucleotide sequence ID" value="NZ_JBHMFL010000057.1"/>
</dbReference>
<keyword evidence="1" id="KW-1133">Transmembrane helix</keyword>
<accession>A0A4Y8MJB1</accession>
<feature type="transmembrane region" description="Helical" evidence="1">
    <location>
        <begin position="233"/>
        <end position="256"/>
    </location>
</feature>
<evidence type="ECO:0000256" key="1">
    <source>
        <dbReference type="SAM" id="Phobius"/>
    </source>
</evidence>
<feature type="transmembrane region" description="Helical" evidence="1">
    <location>
        <begin position="351"/>
        <end position="373"/>
    </location>
</feature>
<feature type="transmembrane region" description="Helical" evidence="1">
    <location>
        <begin position="46"/>
        <end position="66"/>
    </location>
</feature>
<feature type="transmembrane region" description="Helical" evidence="1">
    <location>
        <begin position="287"/>
        <end position="308"/>
    </location>
</feature>
<feature type="transmembrane region" description="Helical" evidence="1">
    <location>
        <begin position="200"/>
        <end position="221"/>
    </location>
</feature>
<dbReference type="InterPro" id="IPR036259">
    <property type="entry name" value="MFS_trans_sf"/>
</dbReference>
<feature type="transmembrane region" description="Helical" evidence="1">
    <location>
        <begin position="320"/>
        <end position="339"/>
    </location>
</feature>
<sequence>MQKLHNGGLISLTASMMTALMGAYALPYVVGALAKKPGLPLAGAGWIGGIHIWAIAMAACLTSFLLKRIPWRGTAIAGGMLAGICWGMCGLETRPAALIAYQIGAGIGGGCMLTVVSAVVAGTGDSERIYGRVYTIMSLAFAAILYALPLVQERFGSDSLFSAIALTVFAMTLAVTALPRTKVVADTAVNESLRDRRVPIGCLFVSMTLVYAMFGGCYAYSEQAAVTIGLSSSGIGWVFALSTAAATVGALLAVALGTTAGRTVPLVTGTVLAGTADYLILASHGVTGYGAGMVLYGAVTMFFNSYAYGAAAALDPQGRVVAALQGYSLIPYALGAGLIGTLTTHLSMGNVGLVCLLINIAGAVIVVPALMVADRRSQDFRSSRDALAGIPREVKALKS</sequence>
<feature type="transmembrane region" description="Helical" evidence="1">
    <location>
        <begin position="7"/>
        <end position="26"/>
    </location>
</feature>
<reference evidence="2 3" key="1">
    <citation type="submission" date="2019-03" db="EMBL/GenBank/DDBJ databases">
        <title>Complete Genome Sequence of Paraburkholderia dipogonis ICMP 19430T, a Nitrogen-fixing Symbiont of the South African Invasive Legume Dipogon lignosus in New Zealand.</title>
        <authorList>
            <person name="De Meyer S.E."/>
        </authorList>
    </citation>
    <scope>NUCLEOTIDE SEQUENCE [LARGE SCALE GENOMIC DNA]</scope>
    <source>
        <strain evidence="2 3">ICMP 19430</strain>
    </source>
</reference>
<name>A0A4Y8MJB1_9BURK</name>
<dbReference type="SUPFAM" id="SSF103473">
    <property type="entry name" value="MFS general substrate transporter"/>
    <property type="match status" value="1"/>
</dbReference>
<dbReference type="AlphaFoldDB" id="A0A4Y8MJB1"/>
<feature type="transmembrane region" description="Helical" evidence="1">
    <location>
        <begin position="73"/>
        <end position="93"/>
    </location>
</feature>